<organism evidence="2 3">
    <name type="scientific">Sphagnum jensenii</name>
    <dbReference type="NCBI Taxonomy" id="128206"/>
    <lineage>
        <taxon>Eukaryota</taxon>
        <taxon>Viridiplantae</taxon>
        <taxon>Streptophyta</taxon>
        <taxon>Embryophyta</taxon>
        <taxon>Bryophyta</taxon>
        <taxon>Sphagnophytina</taxon>
        <taxon>Sphagnopsida</taxon>
        <taxon>Sphagnales</taxon>
        <taxon>Sphagnaceae</taxon>
        <taxon>Sphagnum</taxon>
    </lineage>
</organism>
<evidence type="ECO:0000313" key="2">
    <source>
        <dbReference type="EMBL" id="CAK9251835.1"/>
    </source>
</evidence>
<protein>
    <submittedName>
        <fullName evidence="2">Uncharacterized protein</fullName>
    </submittedName>
</protein>
<evidence type="ECO:0000256" key="1">
    <source>
        <dbReference type="SAM" id="MobiDB-lite"/>
    </source>
</evidence>
<reference evidence="2" key="1">
    <citation type="submission" date="2024-02" db="EMBL/GenBank/DDBJ databases">
        <authorList>
            <consortium name="ELIXIR-Norway"/>
            <consortium name="Elixir Norway"/>
        </authorList>
    </citation>
    <scope>NUCLEOTIDE SEQUENCE</scope>
</reference>
<sequence length="101" mass="10946">MSRVVDKKRIDGNLNVPNSNVNDNGKPNLNNSNAENDNDARVLVRIEVPLIDTLRQPPIWRRASVSLACNLSALVSFTRLSSKSARSFSAVSSALASAAIR</sequence>
<feature type="compositionally biased region" description="Basic and acidic residues" evidence="1">
    <location>
        <begin position="1"/>
        <end position="11"/>
    </location>
</feature>
<dbReference type="EMBL" id="CAXAQS010000494">
    <property type="protein sequence ID" value="CAK9251835.1"/>
    <property type="molecule type" value="Genomic_DNA"/>
</dbReference>
<dbReference type="Proteomes" id="UP001497444">
    <property type="component" value="Unassembled WGS sequence"/>
</dbReference>
<keyword evidence="3" id="KW-1185">Reference proteome</keyword>
<gene>
    <name evidence="2" type="ORF">CSSPJE1EN1_LOCUS27213</name>
</gene>
<accession>A0ABP0VFR4</accession>
<comment type="caution">
    <text evidence="2">The sequence shown here is derived from an EMBL/GenBank/DDBJ whole genome shotgun (WGS) entry which is preliminary data.</text>
</comment>
<name>A0ABP0VFR4_9BRYO</name>
<feature type="compositionally biased region" description="Low complexity" evidence="1">
    <location>
        <begin position="12"/>
        <end position="35"/>
    </location>
</feature>
<evidence type="ECO:0000313" key="3">
    <source>
        <dbReference type="Proteomes" id="UP001497444"/>
    </source>
</evidence>
<proteinExistence type="predicted"/>
<feature type="region of interest" description="Disordered" evidence="1">
    <location>
        <begin position="1"/>
        <end position="36"/>
    </location>
</feature>